<dbReference type="EMBL" id="MZ292981">
    <property type="protein sequence ID" value="QWS70819.1"/>
    <property type="molecule type" value="Genomic_DNA"/>
</dbReference>
<accession>A0A7G3W797</accession>
<organism evidence="1">
    <name type="scientific">Spodoptera frugiperda nuclear polyhedrosis virus</name>
    <name type="common">SfNPV</name>
    <dbReference type="NCBI Taxonomy" id="10455"/>
    <lineage>
        <taxon>Viruses</taxon>
        <taxon>Viruses incertae sedis</taxon>
        <taxon>Naldaviricetes</taxon>
        <taxon>Lefavirales</taxon>
        <taxon>Baculoviridae</taxon>
        <taxon>Alphabaculovirus</taxon>
        <taxon>Alphabaculovirus spofrugiperdae</taxon>
    </lineage>
</organism>
<name>A0A7G3W797_NPVSF</name>
<proteinExistence type="predicted"/>
<gene>
    <name evidence="2" type="primary">hypothetical protein</name>
</gene>
<sequence>MEHLQNRLLKHRAIPYISKKFLNDRLTDLVLRNADKTFHRRILPATVRALDTLSVIKGGAAIAVHLNNNTPTHLSDLDLEVYVDDENVTIENLSSYVSLERVEQELKTICENYYDNIDQALATININRLMNNTYARDKMFIFKSYINEAIEFVPDHVRFCLNHAQPFKSTVSIVNDDYFLVRYSFNVHMKSFTSIRLHKENNHMTNLQFFPLDVFFLDVSVKRSPASFVNMYSLGNIFGVDVYIENIKYLIADQLECILFNIFNFYWNKVESRIDRVGNLLNAQTDYFIPTNHEIERYEKIVKQTHQRFTARDVKPLLYALGPLGPQAIIELYFLNRFDNNIKYITHQVNFPYHVWEQDYYSKCWKQFLYILNNLYNLKYNVEI</sequence>
<reference evidence="2" key="2">
    <citation type="submission" date="2021-05" db="EMBL/GenBank/DDBJ databases">
        <title>Genome sequence of the Spodoptera frugiperda multiple nucleopolyhedrovirus (SfMNPV) isolated from the fall armyworm, Spodoptera frugiperda, in Nigeria, Africa.</title>
        <authorList>
            <person name="Wennmann J.T."/>
            <person name="Tepa-Yotto G.T."/>
            <person name="Jehle J.A."/>
            <person name="Goergen G."/>
        </authorList>
    </citation>
    <scope>NUCLEOTIDE SEQUENCE</scope>
    <source>
        <strain evidence="2">KA1</strain>
    </source>
</reference>
<reference evidence="1" key="1">
    <citation type="submission" date="2019-02" db="EMBL/GenBank/DDBJ databases">
        <title>Genetic diversity of Spodoptera frugiperda multiple nucleopolyhedovirus and pathogenicity against corn- and rice-strain S. frugiperda larvae.</title>
        <authorList>
            <person name="Harrison R.L."/>
            <person name="Rowley D.L."/>
            <person name="Popham H.J."/>
        </authorList>
    </citation>
    <scope>NUCLEOTIDE SEQUENCE</scope>
    <source>
        <strain evidence="1">IIBBL BCIPV 281</strain>
    </source>
</reference>
<evidence type="ECO:0000313" key="1">
    <source>
        <dbReference type="EMBL" id="QED39954.1"/>
    </source>
</evidence>
<protein>
    <recommendedName>
        <fullName evidence="3">Ac18</fullName>
    </recommendedName>
</protein>
<dbReference type="InterPro" id="IPR010785">
    <property type="entry name" value="AcMNPV_AC18"/>
</dbReference>
<dbReference type="Pfam" id="PF07134">
    <property type="entry name" value="AcMNPV_Orf18"/>
    <property type="match status" value="1"/>
</dbReference>
<organismHost>
    <name type="scientific">Lepidoptera</name>
    <name type="common">moths &amp; butterflies</name>
    <dbReference type="NCBI Taxonomy" id="7088"/>
</organismHost>
<dbReference type="EMBL" id="MK503923">
    <property type="protein sequence ID" value="QED39954.1"/>
    <property type="molecule type" value="Genomic_DNA"/>
</dbReference>
<evidence type="ECO:0000313" key="2">
    <source>
        <dbReference type="EMBL" id="QWS70819.1"/>
    </source>
</evidence>
<evidence type="ECO:0008006" key="3">
    <source>
        <dbReference type="Google" id="ProtNLM"/>
    </source>
</evidence>